<dbReference type="Pfam" id="PF13238">
    <property type="entry name" value="AAA_18"/>
    <property type="match status" value="1"/>
</dbReference>
<dbReference type="Proteomes" id="UP000177040">
    <property type="component" value="Unassembled WGS sequence"/>
</dbReference>
<comment type="caution">
    <text evidence="1">The sequence shown here is derived from an EMBL/GenBank/DDBJ whole genome shotgun (WGS) entry which is preliminary data.</text>
</comment>
<dbReference type="Gene3D" id="3.40.50.300">
    <property type="entry name" value="P-loop containing nucleotide triphosphate hydrolases"/>
    <property type="match status" value="1"/>
</dbReference>
<evidence type="ECO:0008006" key="3">
    <source>
        <dbReference type="Google" id="ProtNLM"/>
    </source>
</evidence>
<evidence type="ECO:0000313" key="1">
    <source>
        <dbReference type="EMBL" id="OGH78833.1"/>
    </source>
</evidence>
<dbReference type="EMBL" id="MFQH01000001">
    <property type="protein sequence ID" value="OGH78833.1"/>
    <property type="molecule type" value="Genomic_DNA"/>
</dbReference>
<protein>
    <recommendedName>
        <fullName evidence="3">Dephospho-CoA kinase</fullName>
    </recommendedName>
</protein>
<sequence>MENKIILGLAGEMAAGKSTVTEYLKEKHNAVTFRFSDMLRDILKRIHVEPERANLQSLSTFVRQTYGEDIMSKVIAQDVAASNASIIITEGIRRPSDIVYLRKLESFHMIAINTNERTRFERIIQRHENPDDAQKTWEEFQAEGQQESEQKIKEIAAETDFTIDNNGTKEELFAQIEEIIKKIN</sequence>
<dbReference type="PANTHER" id="PTHR41930">
    <property type="entry name" value="UPF0200 PROTEIN MJ1399"/>
    <property type="match status" value="1"/>
</dbReference>
<dbReference type="PANTHER" id="PTHR41930:SF1">
    <property type="entry name" value="DEPHOSPHO-COA KINASE"/>
    <property type="match status" value="1"/>
</dbReference>
<reference evidence="1 2" key="1">
    <citation type="journal article" date="2016" name="Nat. Commun.">
        <title>Thousands of microbial genomes shed light on interconnected biogeochemical processes in an aquifer system.</title>
        <authorList>
            <person name="Anantharaman K."/>
            <person name="Brown C.T."/>
            <person name="Hug L.A."/>
            <person name="Sharon I."/>
            <person name="Castelle C.J."/>
            <person name="Probst A.J."/>
            <person name="Thomas B.C."/>
            <person name="Singh A."/>
            <person name="Wilkins M.J."/>
            <person name="Karaoz U."/>
            <person name="Brodie E.L."/>
            <person name="Williams K.H."/>
            <person name="Hubbard S.S."/>
            <person name="Banfield J.F."/>
        </authorList>
    </citation>
    <scope>NUCLEOTIDE SEQUENCE [LARGE SCALE GENOMIC DNA]</scope>
</reference>
<proteinExistence type="predicted"/>
<dbReference type="AlphaFoldDB" id="A0A1F6N598"/>
<dbReference type="InterPro" id="IPR027417">
    <property type="entry name" value="P-loop_NTPase"/>
</dbReference>
<organism evidence="1 2">
    <name type="scientific">Candidatus Magasanikbacteria bacterium RIFCSPLOWO2_01_FULL_40_15</name>
    <dbReference type="NCBI Taxonomy" id="1798686"/>
    <lineage>
        <taxon>Bacteria</taxon>
        <taxon>Candidatus Magasanikiibacteriota</taxon>
    </lineage>
</organism>
<gene>
    <name evidence="1" type="ORF">A2983_00665</name>
</gene>
<accession>A0A1F6N598</accession>
<evidence type="ECO:0000313" key="2">
    <source>
        <dbReference type="Proteomes" id="UP000177040"/>
    </source>
</evidence>
<dbReference type="SUPFAM" id="SSF52540">
    <property type="entry name" value="P-loop containing nucleoside triphosphate hydrolases"/>
    <property type="match status" value="1"/>
</dbReference>
<name>A0A1F6N598_9BACT</name>